<proteinExistence type="predicted"/>
<name>A0A5M9K2H2_MONFR</name>
<dbReference type="Proteomes" id="UP000322873">
    <property type="component" value="Unassembled WGS sequence"/>
</dbReference>
<comment type="caution">
    <text evidence="1">The sequence shown here is derived from an EMBL/GenBank/DDBJ whole genome shotgun (WGS) entry which is preliminary data.</text>
</comment>
<gene>
    <name evidence="1" type="ORF">EYC84_005705</name>
</gene>
<protein>
    <submittedName>
        <fullName evidence="1">Uncharacterized protein</fullName>
    </submittedName>
</protein>
<dbReference type="EMBL" id="VICG01000003">
    <property type="protein sequence ID" value="KAA8574192.1"/>
    <property type="molecule type" value="Genomic_DNA"/>
</dbReference>
<reference evidence="1 2" key="1">
    <citation type="submission" date="2019-06" db="EMBL/GenBank/DDBJ databases">
        <title>Genome Sequence of the Brown Rot Fungal Pathogen Monilinia fructicola.</title>
        <authorList>
            <person name="De Miccolis Angelini R.M."/>
            <person name="Landi L."/>
            <person name="Abate D."/>
            <person name="Pollastro S."/>
            <person name="Romanazzi G."/>
            <person name="Faretra F."/>
        </authorList>
    </citation>
    <scope>NUCLEOTIDE SEQUENCE [LARGE SCALE GENOMIC DNA]</scope>
    <source>
        <strain evidence="1 2">Mfrc123</strain>
    </source>
</reference>
<accession>A0A5M9K2H2</accession>
<evidence type="ECO:0000313" key="1">
    <source>
        <dbReference type="EMBL" id="KAA8574192.1"/>
    </source>
</evidence>
<sequence>MVGHIDAMRTRARITMRTHLSSARDDSGINIDILDFHSIYLVAYFQPFLANNCYPIIYYFIHPSHLIALRYSALLFPYIPYPRRDYSCFPFLKTNSPFLSFPSLSFPSFPCRFPLHPIPMSIKSPSGYVEFPKECQ</sequence>
<evidence type="ECO:0000313" key="2">
    <source>
        <dbReference type="Proteomes" id="UP000322873"/>
    </source>
</evidence>
<organism evidence="1 2">
    <name type="scientific">Monilinia fructicola</name>
    <name type="common">Brown rot fungus</name>
    <name type="synonym">Ciboria fructicola</name>
    <dbReference type="NCBI Taxonomy" id="38448"/>
    <lineage>
        <taxon>Eukaryota</taxon>
        <taxon>Fungi</taxon>
        <taxon>Dikarya</taxon>
        <taxon>Ascomycota</taxon>
        <taxon>Pezizomycotina</taxon>
        <taxon>Leotiomycetes</taxon>
        <taxon>Helotiales</taxon>
        <taxon>Sclerotiniaceae</taxon>
        <taxon>Monilinia</taxon>
    </lineage>
</organism>
<dbReference type="AlphaFoldDB" id="A0A5M9K2H2"/>
<keyword evidence="2" id="KW-1185">Reference proteome</keyword>